<dbReference type="PRINTS" id="PR00455">
    <property type="entry name" value="HTHTETR"/>
</dbReference>
<dbReference type="PANTHER" id="PTHR43479:SF11">
    <property type="entry name" value="ACREF_ENVCD OPERON REPRESSOR-RELATED"/>
    <property type="match status" value="1"/>
</dbReference>
<dbReference type="InterPro" id="IPR009057">
    <property type="entry name" value="Homeodomain-like_sf"/>
</dbReference>
<dbReference type="PROSITE" id="PS01081">
    <property type="entry name" value="HTH_TETR_1"/>
    <property type="match status" value="1"/>
</dbReference>
<dbReference type="InterPro" id="IPR023772">
    <property type="entry name" value="DNA-bd_HTH_TetR-type_CS"/>
</dbReference>
<keyword evidence="1 2" id="KW-0238">DNA-binding</keyword>
<dbReference type="InterPro" id="IPR050624">
    <property type="entry name" value="HTH-type_Tx_Regulator"/>
</dbReference>
<evidence type="ECO:0000256" key="1">
    <source>
        <dbReference type="ARBA" id="ARBA00023125"/>
    </source>
</evidence>
<dbReference type="InterPro" id="IPR001647">
    <property type="entry name" value="HTH_TetR"/>
</dbReference>
<dbReference type="AlphaFoldDB" id="A0A059FEJ5"/>
<evidence type="ECO:0000259" key="3">
    <source>
        <dbReference type="PROSITE" id="PS50977"/>
    </source>
</evidence>
<feature type="domain" description="HTH tetR-type" evidence="3">
    <location>
        <begin position="19"/>
        <end position="79"/>
    </location>
</feature>
<keyword evidence="5" id="KW-1185">Reference proteome</keyword>
<dbReference type="SUPFAM" id="SSF46689">
    <property type="entry name" value="Homeodomain-like"/>
    <property type="match status" value="1"/>
</dbReference>
<dbReference type="RefSeq" id="WP_035580143.1">
    <property type="nucleotide sequence ID" value="NZ_ARYJ01000004.1"/>
</dbReference>
<feature type="DNA-binding region" description="H-T-H motif" evidence="2">
    <location>
        <begin position="42"/>
        <end position="61"/>
    </location>
</feature>
<dbReference type="Proteomes" id="UP000024816">
    <property type="component" value="Unassembled WGS sequence"/>
</dbReference>
<dbReference type="PROSITE" id="PS50977">
    <property type="entry name" value="HTH_TETR_2"/>
    <property type="match status" value="1"/>
</dbReference>
<evidence type="ECO:0000256" key="2">
    <source>
        <dbReference type="PROSITE-ProRule" id="PRU00335"/>
    </source>
</evidence>
<dbReference type="Pfam" id="PF00440">
    <property type="entry name" value="TetR_N"/>
    <property type="match status" value="1"/>
</dbReference>
<dbReference type="Gene3D" id="1.10.357.10">
    <property type="entry name" value="Tetracycline Repressor, domain 2"/>
    <property type="match status" value="1"/>
</dbReference>
<dbReference type="STRING" id="1280952.HJA_07107"/>
<dbReference type="eggNOG" id="COG1309">
    <property type="taxonomic scope" value="Bacteria"/>
</dbReference>
<proteinExistence type="predicted"/>
<dbReference type="EMBL" id="ARYJ01000004">
    <property type="protein sequence ID" value="KCZ89045.1"/>
    <property type="molecule type" value="Genomic_DNA"/>
</dbReference>
<reference evidence="4 5" key="1">
    <citation type="journal article" date="2014" name="Antonie Van Leeuwenhoek">
        <title>Hyphomonas beringensis sp. nov. and Hyphomonas chukchiensis sp. nov., isolated from surface seawater of the Bering Sea and Chukchi Sea.</title>
        <authorList>
            <person name="Li C."/>
            <person name="Lai Q."/>
            <person name="Li G."/>
            <person name="Dong C."/>
            <person name="Wang J."/>
            <person name="Liao Y."/>
            <person name="Shao Z."/>
        </authorList>
    </citation>
    <scope>NUCLEOTIDE SEQUENCE [LARGE SCALE GENOMIC DNA]</scope>
    <source>
        <strain evidence="4 5">VP2</strain>
    </source>
</reference>
<evidence type="ECO:0000313" key="4">
    <source>
        <dbReference type="EMBL" id="KCZ89045.1"/>
    </source>
</evidence>
<evidence type="ECO:0000313" key="5">
    <source>
        <dbReference type="Proteomes" id="UP000024816"/>
    </source>
</evidence>
<sequence length="207" mass="22931">MTIDVKTASGAGKRARSKAANRRAILDAGRRVFARIGFEATTVRDIIRETDLAAGTFYNYFKSKEEVFEAIAEDSTHRFRHMLKDVRASARTAHDYMHDAYHAYFSFIAEENRQALSEGAPHMALIGVRVDTPEMLAVAAEIRSDLERILSADTSSNIDIEFLTAAAIGTAREMGEIMLLRRPVDVEGATEFASRMLMAGVKELAAK</sequence>
<gene>
    <name evidence="4" type="ORF">HJA_07107</name>
</gene>
<dbReference type="OrthoDB" id="9811084at2"/>
<accession>A0A059FEJ5</accession>
<comment type="caution">
    <text evidence="4">The sequence shown here is derived from an EMBL/GenBank/DDBJ whole genome shotgun (WGS) entry which is preliminary data.</text>
</comment>
<dbReference type="GO" id="GO:0003677">
    <property type="term" value="F:DNA binding"/>
    <property type="evidence" value="ECO:0007669"/>
    <property type="project" value="UniProtKB-UniRule"/>
</dbReference>
<dbReference type="PATRIC" id="fig|1280952.3.peg.1412"/>
<dbReference type="PANTHER" id="PTHR43479">
    <property type="entry name" value="ACREF/ENVCD OPERON REPRESSOR-RELATED"/>
    <property type="match status" value="1"/>
</dbReference>
<name>A0A059FEJ5_9PROT</name>
<organism evidence="4 5">
    <name type="scientific">Hyphomonas jannaschiana VP2</name>
    <dbReference type="NCBI Taxonomy" id="1280952"/>
    <lineage>
        <taxon>Bacteria</taxon>
        <taxon>Pseudomonadati</taxon>
        <taxon>Pseudomonadota</taxon>
        <taxon>Alphaproteobacteria</taxon>
        <taxon>Hyphomonadales</taxon>
        <taxon>Hyphomonadaceae</taxon>
        <taxon>Hyphomonas</taxon>
    </lineage>
</organism>
<protein>
    <submittedName>
        <fullName evidence="4">TetR family transcriptional regulator</fullName>
    </submittedName>
</protein>